<feature type="transmembrane region" description="Helical" evidence="8">
    <location>
        <begin position="533"/>
        <end position="554"/>
    </location>
</feature>
<feature type="transmembrane region" description="Helical" evidence="8">
    <location>
        <begin position="324"/>
        <end position="346"/>
    </location>
</feature>
<dbReference type="Pfam" id="PF01490">
    <property type="entry name" value="Aa_trans"/>
    <property type="match status" value="1"/>
</dbReference>
<evidence type="ECO:0000259" key="9">
    <source>
        <dbReference type="Pfam" id="PF01490"/>
    </source>
</evidence>
<feature type="region of interest" description="Disordered" evidence="7">
    <location>
        <begin position="427"/>
        <end position="449"/>
    </location>
</feature>
<feature type="transmembrane region" description="Helical" evidence="8">
    <location>
        <begin position="458"/>
        <end position="477"/>
    </location>
</feature>
<feature type="transmembrane region" description="Helical" evidence="8">
    <location>
        <begin position="18"/>
        <end position="41"/>
    </location>
</feature>
<dbReference type="AlphaFoldDB" id="A0A0K0FDX0"/>
<feature type="transmembrane region" description="Helical" evidence="8">
    <location>
        <begin position="163"/>
        <end position="183"/>
    </location>
</feature>
<keyword evidence="4 8" id="KW-0472">Membrane</keyword>
<dbReference type="GO" id="GO:0016020">
    <property type="term" value="C:membrane"/>
    <property type="evidence" value="ECO:0007669"/>
    <property type="project" value="UniProtKB-SubCell"/>
</dbReference>
<feature type="transmembrane region" description="Helical" evidence="8">
    <location>
        <begin position="77"/>
        <end position="101"/>
    </location>
</feature>
<feature type="transmembrane region" description="Helical" evidence="8">
    <location>
        <begin position="483"/>
        <end position="512"/>
    </location>
</feature>
<keyword evidence="3 8" id="KW-1133">Transmembrane helix</keyword>
<comment type="subcellular location">
    <subcellularLocation>
        <location evidence="1">Membrane</location>
        <topology evidence="1">Multi-pass membrane protein</topology>
    </subcellularLocation>
</comment>
<comment type="similarity">
    <text evidence="6">Belongs to the TMEM104 family.</text>
</comment>
<reference evidence="11" key="2">
    <citation type="submission" date="2015-08" db="UniProtKB">
        <authorList>
            <consortium name="WormBaseParasite"/>
        </authorList>
    </citation>
    <scope>IDENTIFICATION</scope>
</reference>
<evidence type="ECO:0000313" key="10">
    <source>
        <dbReference type="Proteomes" id="UP000035680"/>
    </source>
</evidence>
<protein>
    <submittedName>
        <fullName evidence="11">Transmembrane protein 104 homolog (inferred by orthology to a C. elegans protein)</fullName>
    </submittedName>
</protein>
<organism evidence="10 11">
    <name type="scientific">Strongyloides venezuelensis</name>
    <name type="common">Threadworm</name>
    <dbReference type="NCBI Taxonomy" id="75913"/>
    <lineage>
        <taxon>Eukaryota</taxon>
        <taxon>Metazoa</taxon>
        <taxon>Ecdysozoa</taxon>
        <taxon>Nematoda</taxon>
        <taxon>Chromadorea</taxon>
        <taxon>Rhabditida</taxon>
        <taxon>Tylenchina</taxon>
        <taxon>Panagrolaimomorpha</taxon>
        <taxon>Strongyloidoidea</taxon>
        <taxon>Strongyloididae</taxon>
        <taxon>Strongyloides</taxon>
    </lineage>
</organism>
<evidence type="ECO:0000256" key="5">
    <source>
        <dbReference type="ARBA" id="ARBA00023180"/>
    </source>
</evidence>
<name>A0A0K0FDX0_STRVS</name>
<dbReference type="PANTHER" id="PTHR16189">
    <property type="entry name" value="TRANSMEMBRANE PROTEIN 104-RELATED"/>
    <property type="match status" value="1"/>
</dbReference>
<feature type="transmembrane region" description="Helical" evidence="8">
    <location>
        <begin position="256"/>
        <end position="273"/>
    </location>
</feature>
<keyword evidence="5" id="KW-0325">Glycoprotein</keyword>
<dbReference type="WBParaSite" id="SVE_0704700.1">
    <property type="protein sequence ID" value="SVE_0704700.1"/>
    <property type="gene ID" value="SVE_0704700"/>
</dbReference>
<keyword evidence="10" id="KW-1185">Reference proteome</keyword>
<evidence type="ECO:0000256" key="7">
    <source>
        <dbReference type="SAM" id="MobiDB-lite"/>
    </source>
</evidence>
<accession>A0A0K0FDX0</accession>
<evidence type="ECO:0000256" key="4">
    <source>
        <dbReference type="ARBA" id="ARBA00023136"/>
    </source>
</evidence>
<evidence type="ECO:0000256" key="2">
    <source>
        <dbReference type="ARBA" id="ARBA00022692"/>
    </source>
</evidence>
<feature type="transmembrane region" description="Helical" evidence="8">
    <location>
        <begin position="366"/>
        <end position="394"/>
    </location>
</feature>
<proteinExistence type="inferred from homology"/>
<evidence type="ECO:0000256" key="3">
    <source>
        <dbReference type="ARBA" id="ARBA00022989"/>
    </source>
</evidence>
<sequence length="558" mass="61974">MFIKLEKSTFLIIDVLKILFFVSENGVLLVQTILITMAGVTDIGAGQTYSTPIGLLYVFNLIVGTGALALPKAFQTAGYALSIILLGISALISFICATFIIEAMSVSNALISKSGKSKKFQNQNNTTTNLEGDNSNSQNEMFSYNIVEKVEVSEMSNLIKNRFGVFFCYLSLTIYLFGDLAIYSTTVPKSLMNIVCGSVNTTIVTSVDSPCHNHWSPFFTRFVVYRICVLLFISFCIPMIIIGITKTKYIQLSTTISRWTAFSLMIILASIQLGKEGAQGKPPAFEWNNFGNLFGVSVYSFMCHHSIPSLVTPMKNKSNLYRNLLIIYIIVLGFYVTLSTTGAFAFEHAQDIYTLNFLHDSNNTAFYKIIDYFLALFPVFTLTTNYPIVAITLINNLRVLSKMVAVQGQTGKHFRLSSNNDIETERLLSDSDNEESDREERTGNAGTRTVNRNGENKFFSNIFIPIVAVALPTFLSLSTENVLFLACITGSYPGVGVQFIIPCLVVIGARATAKKQLSEDVKNKFASPFQHSFWPYVVFVWSAFALVNVTINLLNKIV</sequence>
<feature type="transmembrane region" description="Helical" evidence="8">
    <location>
        <begin position="53"/>
        <end position="71"/>
    </location>
</feature>
<evidence type="ECO:0000256" key="1">
    <source>
        <dbReference type="ARBA" id="ARBA00004141"/>
    </source>
</evidence>
<reference evidence="10" key="1">
    <citation type="submission" date="2014-07" db="EMBL/GenBank/DDBJ databases">
        <authorList>
            <person name="Martin A.A"/>
            <person name="De Silva N."/>
        </authorList>
    </citation>
    <scope>NUCLEOTIDE SEQUENCE</scope>
</reference>
<feature type="transmembrane region" description="Helical" evidence="8">
    <location>
        <begin position="293"/>
        <end position="312"/>
    </location>
</feature>
<feature type="transmembrane region" description="Helical" evidence="8">
    <location>
        <begin position="223"/>
        <end position="244"/>
    </location>
</feature>
<dbReference type="InterPro" id="IPR013057">
    <property type="entry name" value="AA_transpt_TM"/>
</dbReference>
<feature type="domain" description="Amino acid transporter transmembrane" evidence="9">
    <location>
        <begin position="50"/>
        <end position="530"/>
    </location>
</feature>
<dbReference type="Gene3D" id="1.20.1740.10">
    <property type="entry name" value="Amino acid/polyamine transporter I"/>
    <property type="match status" value="1"/>
</dbReference>
<keyword evidence="2 8" id="KW-0812">Transmembrane</keyword>
<evidence type="ECO:0000256" key="6">
    <source>
        <dbReference type="ARBA" id="ARBA00038166"/>
    </source>
</evidence>
<dbReference type="PANTHER" id="PTHR16189:SF0">
    <property type="entry name" value="TRANSMEMBRANE PROTEIN 104"/>
    <property type="match status" value="1"/>
</dbReference>
<dbReference type="Proteomes" id="UP000035680">
    <property type="component" value="Unassembled WGS sequence"/>
</dbReference>
<evidence type="ECO:0000313" key="11">
    <source>
        <dbReference type="WBParaSite" id="SVE_0704700.1"/>
    </source>
</evidence>
<evidence type="ECO:0000256" key="8">
    <source>
        <dbReference type="SAM" id="Phobius"/>
    </source>
</evidence>